<dbReference type="EMBL" id="UYRR01032433">
    <property type="protein sequence ID" value="VDK55627.1"/>
    <property type="molecule type" value="Genomic_DNA"/>
</dbReference>
<gene>
    <name evidence="1" type="ORF">ASIM_LOCUS15602</name>
</gene>
<dbReference type="Proteomes" id="UP000267096">
    <property type="component" value="Unassembled WGS sequence"/>
</dbReference>
<reference evidence="3" key="1">
    <citation type="submission" date="2017-02" db="UniProtKB">
        <authorList>
            <consortium name="WormBaseParasite"/>
        </authorList>
    </citation>
    <scope>IDENTIFICATION</scope>
</reference>
<protein>
    <submittedName>
        <fullName evidence="3">NAC domain-containing protein</fullName>
    </submittedName>
</protein>
<organism evidence="3">
    <name type="scientific">Anisakis simplex</name>
    <name type="common">Herring worm</name>
    <dbReference type="NCBI Taxonomy" id="6269"/>
    <lineage>
        <taxon>Eukaryota</taxon>
        <taxon>Metazoa</taxon>
        <taxon>Ecdysozoa</taxon>
        <taxon>Nematoda</taxon>
        <taxon>Chromadorea</taxon>
        <taxon>Rhabditida</taxon>
        <taxon>Spirurina</taxon>
        <taxon>Ascaridomorpha</taxon>
        <taxon>Ascaridoidea</taxon>
        <taxon>Anisakidae</taxon>
        <taxon>Anisakis</taxon>
        <taxon>Anisakis simplex complex</taxon>
    </lineage>
</organism>
<dbReference type="WBParaSite" id="ASIM_0001619501-mRNA-1">
    <property type="protein sequence ID" value="ASIM_0001619501-mRNA-1"/>
    <property type="gene ID" value="ASIM_0001619501"/>
</dbReference>
<evidence type="ECO:0000313" key="1">
    <source>
        <dbReference type="EMBL" id="VDK55627.1"/>
    </source>
</evidence>
<evidence type="ECO:0000313" key="3">
    <source>
        <dbReference type="WBParaSite" id="ASIM_0001619501-mRNA-1"/>
    </source>
</evidence>
<name>A0A0M3K5F4_ANISI</name>
<accession>A0A0M3K5F4</accession>
<keyword evidence="2" id="KW-1185">Reference proteome</keyword>
<dbReference type="AlphaFoldDB" id="A0A0M3K5F4"/>
<reference evidence="1 2" key="2">
    <citation type="submission" date="2018-11" db="EMBL/GenBank/DDBJ databases">
        <authorList>
            <consortium name="Pathogen Informatics"/>
        </authorList>
    </citation>
    <scope>NUCLEOTIDE SEQUENCE [LARGE SCALE GENOMIC DNA]</scope>
</reference>
<proteinExistence type="predicted"/>
<evidence type="ECO:0000313" key="2">
    <source>
        <dbReference type="Proteomes" id="UP000267096"/>
    </source>
</evidence>
<sequence length="124" mass="14837">MEEWRATAEECTNGSSDSSFDVKFRLLTCQDTRVLTNRNEIGQYWLLRERFGFPTETTSDETIRYLDVNINWRYWQEYNHIHGDRHRQLHHRSYPSCASYREYEGEKQINAMQTPCCSATSQSR</sequence>